<sequence>MVALDIDGTTIRHDTSLSPRVRDAIHAHLDAGTHLVFATGRGITGTQIALADVGFNRGITVMCNGAVTASVGGELPDSVTTALPDFLDDDGPVYRLVEAHTFNPRREIEVLSAGLPDDVWYALETLDEPTRVTYPFPADELSGPSRLVSIDELASDQATRLTVRAAKMSAHELLEAVNQLGLRGVEYAVGWSAWMDITPEGVSKASALESVRRRWGIDLAHTVCVGDSGNDVDMLAWAGLGIAMGNAPDYVRDYADAFTDHVDDDGCAAVLESLLP</sequence>
<dbReference type="PANTHER" id="PTHR10000">
    <property type="entry name" value="PHOSPHOSERINE PHOSPHATASE"/>
    <property type="match status" value="1"/>
</dbReference>
<dbReference type="InterPro" id="IPR036412">
    <property type="entry name" value="HAD-like_sf"/>
</dbReference>
<dbReference type="EMBL" id="CP050804">
    <property type="protein sequence ID" value="QJC22743.1"/>
    <property type="molecule type" value="Genomic_DNA"/>
</dbReference>
<dbReference type="GO" id="GO:0000287">
    <property type="term" value="F:magnesium ion binding"/>
    <property type="evidence" value="ECO:0007669"/>
    <property type="project" value="TreeGrafter"/>
</dbReference>
<dbReference type="PANTHER" id="PTHR10000:SF8">
    <property type="entry name" value="HAD SUPERFAMILY HYDROLASE-LIKE, TYPE 3"/>
    <property type="match status" value="1"/>
</dbReference>
<keyword evidence="2" id="KW-1185">Reference proteome</keyword>
<dbReference type="GO" id="GO:0016791">
    <property type="term" value="F:phosphatase activity"/>
    <property type="evidence" value="ECO:0007669"/>
    <property type="project" value="TreeGrafter"/>
</dbReference>
<evidence type="ECO:0000313" key="1">
    <source>
        <dbReference type="EMBL" id="QJC22743.1"/>
    </source>
</evidence>
<dbReference type="PROSITE" id="PS01229">
    <property type="entry name" value="COF_2"/>
    <property type="match status" value="1"/>
</dbReference>
<proteinExistence type="predicted"/>
<dbReference type="KEGG" id="arca:HC352_08635"/>
<accession>A0A6H2ENU1</accession>
<dbReference type="GO" id="GO:0005829">
    <property type="term" value="C:cytosol"/>
    <property type="evidence" value="ECO:0007669"/>
    <property type="project" value="TreeGrafter"/>
</dbReference>
<reference evidence="1 2" key="1">
    <citation type="submission" date="2020-03" db="EMBL/GenBank/DDBJ databases">
        <title>Complete genome of Arcanobacterium buesumensis sp. nov. strain 2701.</title>
        <authorList>
            <person name="Borowiak M."/>
            <person name="Alssahen M."/>
            <person name="Laemmler C."/>
            <person name="Malorny B."/>
            <person name="Hassan A."/>
            <person name="Prenger-Berninghoff E."/>
            <person name="Ploetz M."/>
            <person name="Abdulmawjood A."/>
        </authorList>
    </citation>
    <scope>NUCLEOTIDE SEQUENCE [LARGE SCALE GENOMIC DNA]</scope>
    <source>
        <strain evidence="1 2">2701</strain>
    </source>
</reference>
<organism evidence="1 2">
    <name type="scientific">Arcanobacterium buesumense</name>
    <dbReference type="NCBI Taxonomy" id="2722751"/>
    <lineage>
        <taxon>Bacteria</taxon>
        <taxon>Bacillati</taxon>
        <taxon>Actinomycetota</taxon>
        <taxon>Actinomycetes</taxon>
        <taxon>Actinomycetales</taxon>
        <taxon>Actinomycetaceae</taxon>
        <taxon>Arcanobacterium</taxon>
    </lineage>
</organism>
<gene>
    <name evidence="1" type="ORF">HC352_08635</name>
</gene>
<evidence type="ECO:0000313" key="2">
    <source>
        <dbReference type="Proteomes" id="UP000502298"/>
    </source>
</evidence>
<dbReference type="NCBIfam" id="TIGR01484">
    <property type="entry name" value="HAD-SF-IIB"/>
    <property type="match status" value="1"/>
</dbReference>
<name>A0A6H2ENU1_9ACTO</name>
<dbReference type="SUPFAM" id="SSF56784">
    <property type="entry name" value="HAD-like"/>
    <property type="match status" value="1"/>
</dbReference>
<dbReference type="Pfam" id="PF08282">
    <property type="entry name" value="Hydrolase_3"/>
    <property type="match status" value="2"/>
</dbReference>
<dbReference type="InterPro" id="IPR006379">
    <property type="entry name" value="HAD-SF_hydro_IIB"/>
</dbReference>
<dbReference type="Proteomes" id="UP000502298">
    <property type="component" value="Chromosome"/>
</dbReference>
<dbReference type="AlphaFoldDB" id="A0A6H2ENU1"/>
<protein>
    <submittedName>
        <fullName evidence="1">HAD family phosphatase</fullName>
    </submittedName>
</protein>
<dbReference type="InterPro" id="IPR023214">
    <property type="entry name" value="HAD_sf"/>
</dbReference>
<dbReference type="Gene3D" id="3.30.1240.10">
    <property type="match status" value="1"/>
</dbReference>
<dbReference type="Gene3D" id="3.40.50.1000">
    <property type="entry name" value="HAD superfamily/HAD-like"/>
    <property type="match status" value="1"/>
</dbReference>